<comment type="caution">
    <text evidence="9">The sequence shown here is derived from an EMBL/GenBank/DDBJ whole genome shotgun (WGS) entry which is preliminary data.</text>
</comment>
<dbReference type="OrthoDB" id="9772053at2"/>
<name>A0A369KL33_9BACT</name>
<feature type="binding site" evidence="8">
    <location>
        <position position="178"/>
    </location>
    <ligand>
        <name>Zn(2+)</name>
        <dbReference type="ChEBI" id="CHEBI:29105"/>
        <label>2</label>
    </ligand>
</feature>
<keyword evidence="10" id="KW-1185">Reference proteome</keyword>
<accession>A0A369KL33</accession>
<feature type="binding site" evidence="8">
    <location>
        <position position="209"/>
    </location>
    <ligand>
        <name>Zn(2+)</name>
        <dbReference type="ChEBI" id="CHEBI:29105"/>
        <label>2</label>
    </ligand>
</feature>
<sequence>MSEELDLNLLREILLTHGTSGDEKLVVELLKGKLAPYVTSFNTDAMGNLTAYRKGTTKAGTRLMFSAHIDEIGLMVKHIESSGFLRVLPIGGIDPRTLVCQEFIVLGSEPIRGVIGTKPIHIQKAEDKKGETKLDDCLIDTGLTKEELEAKGVSIGTPVVRVGHLKELGPLLSSKSMDNRICVFALVSFLMQLEQCPHDLYCVFCTQEEVGLRGIRNAAAAIRPNIGINFDVGLAGDTPGTPEHEARLKLGEGTAIKLLDATSFSHRGLFEKMKGIALRNAIPFQIDACTSGGTDAAGMQYLSLVNCIVGGVSLPLRYMHSPVETVHRKDVAGTINLMKAIASDTSLKDLLT</sequence>
<evidence type="ECO:0000256" key="3">
    <source>
        <dbReference type="ARBA" id="ARBA00022670"/>
    </source>
</evidence>
<proteinExistence type="inferred from homology"/>
<evidence type="ECO:0000256" key="5">
    <source>
        <dbReference type="ARBA" id="ARBA00022801"/>
    </source>
</evidence>
<protein>
    <submittedName>
        <fullName evidence="9">Deblocking aminopeptidase</fullName>
    </submittedName>
</protein>
<dbReference type="Pfam" id="PF05343">
    <property type="entry name" value="Peptidase_M42"/>
    <property type="match status" value="1"/>
</dbReference>
<dbReference type="RefSeq" id="WP_114544089.1">
    <property type="nucleotide sequence ID" value="NZ_QQBG01000008.1"/>
</dbReference>
<evidence type="ECO:0000313" key="10">
    <source>
        <dbReference type="Proteomes" id="UP000253816"/>
    </source>
</evidence>
<dbReference type="Gene3D" id="2.40.30.40">
    <property type="entry name" value="Peptidase M42, domain 2"/>
    <property type="match status" value="1"/>
</dbReference>
<evidence type="ECO:0000313" key="9">
    <source>
        <dbReference type="EMBL" id="RDB31726.1"/>
    </source>
</evidence>
<dbReference type="PIRSF" id="PIRSF001123">
    <property type="entry name" value="PepA_GA"/>
    <property type="match status" value="1"/>
</dbReference>
<evidence type="ECO:0000256" key="6">
    <source>
        <dbReference type="PIRNR" id="PIRNR001123"/>
    </source>
</evidence>
<comment type="similarity">
    <text evidence="1 6">Belongs to the peptidase M42 family.</text>
</comment>
<dbReference type="EMBL" id="QQBG01000008">
    <property type="protein sequence ID" value="RDB31726.1"/>
    <property type="molecule type" value="Genomic_DNA"/>
</dbReference>
<dbReference type="PANTHER" id="PTHR32481">
    <property type="entry name" value="AMINOPEPTIDASE"/>
    <property type="match status" value="1"/>
</dbReference>
<keyword evidence="4 8" id="KW-0479">Metal-binding</keyword>
<dbReference type="SUPFAM" id="SSF53187">
    <property type="entry name" value="Zn-dependent exopeptidases"/>
    <property type="match status" value="1"/>
</dbReference>
<dbReference type="GO" id="GO:0006508">
    <property type="term" value="P:proteolysis"/>
    <property type="evidence" value="ECO:0007669"/>
    <property type="project" value="UniProtKB-KW"/>
</dbReference>
<organism evidence="9 10">
    <name type="scientific">Candidatus Similichlamydia laticola</name>
    <dbReference type="NCBI Taxonomy" id="2170265"/>
    <lineage>
        <taxon>Bacteria</taxon>
        <taxon>Pseudomonadati</taxon>
        <taxon>Chlamydiota</taxon>
        <taxon>Chlamydiia</taxon>
        <taxon>Parachlamydiales</taxon>
        <taxon>Candidatus Parilichlamydiaceae</taxon>
        <taxon>Candidatus Similichlamydia</taxon>
    </lineage>
</organism>
<feature type="binding site" evidence="8">
    <location>
        <position position="178"/>
    </location>
    <ligand>
        <name>Zn(2+)</name>
        <dbReference type="ChEBI" id="CHEBI:29105"/>
        <label>1</label>
    </ligand>
</feature>
<feature type="binding site" evidence="8">
    <location>
        <position position="320"/>
    </location>
    <ligand>
        <name>Zn(2+)</name>
        <dbReference type="ChEBI" id="CHEBI:29105"/>
        <label>2</label>
    </ligand>
</feature>
<evidence type="ECO:0000256" key="2">
    <source>
        <dbReference type="ARBA" id="ARBA00022438"/>
    </source>
</evidence>
<comment type="cofactor">
    <cofactor evidence="8">
        <name>a divalent metal cation</name>
        <dbReference type="ChEBI" id="CHEBI:60240"/>
    </cofactor>
    <text evidence="8">Binds 2 divalent metal cations per subunit.</text>
</comment>
<dbReference type="GO" id="GO:0004177">
    <property type="term" value="F:aminopeptidase activity"/>
    <property type="evidence" value="ECO:0007669"/>
    <property type="project" value="UniProtKB-UniRule"/>
</dbReference>
<gene>
    <name evidence="9" type="ORF">HAT2_00106</name>
</gene>
<dbReference type="AlphaFoldDB" id="A0A369KL33"/>
<feature type="active site" description="Proton acceptor" evidence="7">
    <location>
        <position position="208"/>
    </location>
</feature>
<dbReference type="GO" id="GO:0046872">
    <property type="term" value="F:metal ion binding"/>
    <property type="evidence" value="ECO:0007669"/>
    <property type="project" value="UniProtKB-UniRule"/>
</dbReference>
<keyword evidence="5" id="KW-0378">Hydrolase</keyword>
<evidence type="ECO:0000256" key="4">
    <source>
        <dbReference type="ARBA" id="ARBA00022723"/>
    </source>
</evidence>
<feature type="binding site" evidence="8">
    <location>
        <position position="68"/>
    </location>
    <ligand>
        <name>Zn(2+)</name>
        <dbReference type="ChEBI" id="CHEBI:29105"/>
        <label>1</label>
    </ligand>
</feature>
<dbReference type="Proteomes" id="UP000253816">
    <property type="component" value="Unassembled WGS sequence"/>
</dbReference>
<evidence type="ECO:0000256" key="7">
    <source>
        <dbReference type="PIRSR" id="PIRSR001123-1"/>
    </source>
</evidence>
<keyword evidence="2 9" id="KW-0031">Aminopeptidase</keyword>
<dbReference type="SUPFAM" id="SSF101821">
    <property type="entry name" value="Aminopeptidase/glucanase lid domain"/>
    <property type="match status" value="1"/>
</dbReference>
<keyword evidence="3" id="KW-0645">Protease</keyword>
<evidence type="ECO:0000256" key="1">
    <source>
        <dbReference type="ARBA" id="ARBA00006272"/>
    </source>
</evidence>
<dbReference type="InterPro" id="IPR008007">
    <property type="entry name" value="Peptidase_M42"/>
</dbReference>
<reference evidence="9 10" key="1">
    <citation type="submission" date="2018-07" db="EMBL/GenBank/DDBJ databases">
        <title>Comparative genomics of the Candidatus Parilichlamydiaceae reveals evidence of convergent evolution and genome reduction in the phylum Chlamydiae.</title>
        <authorList>
            <person name="Taylor-Brown A."/>
            <person name="Polkinghorne A."/>
        </authorList>
    </citation>
    <scope>NUCLEOTIDE SEQUENCE [LARGE SCALE GENOMIC DNA]</scope>
    <source>
        <strain evidence="9 10">Hat2</strain>
    </source>
</reference>
<evidence type="ECO:0000256" key="8">
    <source>
        <dbReference type="PIRSR" id="PIRSR001123-2"/>
    </source>
</evidence>
<feature type="binding site" evidence="8">
    <location>
        <position position="231"/>
    </location>
    <ligand>
        <name>Zn(2+)</name>
        <dbReference type="ChEBI" id="CHEBI:29105"/>
        <label>1</label>
    </ligand>
</feature>
<dbReference type="Gene3D" id="3.40.630.10">
    <property type="entry name" value="Zn peptidases"/>
    <property type="match status" value="1"/>
</dbReference>
<dbReference type="PANTHER" id="PTHR32481:SF0">
    <property type="entry name" value="AMINOPEPTIDASE YPDE-RELATED"/>
    <property type="match status" value="1"/>
</dbReference>
<dbReference type="InterPro" id="IPR023367">
    <property type="entry name" value="Peptidase_M42_dom2"/>
</dbReference>
<dbReference type="InterPro" id="IPR051464">
    <property type="entry name" value="Peptidase_M42_aminopept"/>
</dbReference>